<keyword evidence="4" id="KW-0540">Nuclease</keyword>
<keyword evidence="2" id="KW-0732">Signal</keyword>
<geneLocation type="mitochondrion" evidence="4"/>
<dbReference type="SUPFAM" id="SSF55608">
    <property type="entry name" value="Homing endonucleases"/>
    <property type="match status" value="2"/>
</dbReference>
<evidence type="ECO:0000256" key="1">
    <source>
        <dbReference type="SAM" id="MobiDB-lite"/>
    </source>
</evidence>
<proteinExistence type="predicted"/>
<evidence type="ECO:0000256" key="2">
    <source>
        <dbReference type="SAM" id="SignalP"/>
    </source>
</evidence>
<protein>
    <submittedName>
        <fullName evidence="4">LAGLIDADG endonuclease</fullName>
    </submittedName>
</protein>
<feature type="domain" description="Homing endonuclease LAGLIDADG" evidence="3">
    <location>
        <begin position="220"/>
        <end position="318"/>
    </location>
</feature>
<feature type="chain" id="PRO_5020293930" evidence="2">
    <location>
        <begin position="21"/>
        <end position="357"/>
    </location>
</feature>
<evidence type="ECO:0000313" key="4">
    <source>
        <dbReference type="EMBL" id="QCQ69106.1"/>
    </source>
</evidence>
<gene>
    <name evidence="4" type="primary">iorf357</name>
</gene>
<dbReference type="AlphaFoldDB" id="A0A4P8NWM3"/>
<feature type="region of interest" description="Disordered" evidence="1">
    <location>
        <begin position="29"/>
        <end position="69"/>
    </location>
</feature>
<dbReference type="EMBL" id="MK292693">
    <property type="protein sequence ID" value="QCQ69106.1"/>
    <property type="molecule type" value="Genomic_DNA"/>
</dbReference>
<sequence>MFYNFTICWNGLVLLGTFYSKNSISYTQSAGNSGPVEGPQGPSATADRRAQGTHRGPQRSSSETTRGTSCNKFSEFRNLYAKLGHTNFINDDWLYWFIGFTEGDGAILSYNGRPQFVITQKERNILAHIQRVLDFGSLSAITQKGAIYYRFTVMDLKHILLLVLLFNGNLAITKSVQHLGRWVNDVNARLTLPGSVIYGLCLPVTHINSLFLPTLSDPWLSGFTDADGCFNVNICKRKEAKSGFRVILRFILDQKHAKLLLEFIRDLFGSGFVSIRGVDMYRYTNVSFSGLSAIVYYLKSFPLKSKKGASFTNWLKVYVLVLNKEHLTDKGLSEIRAIKKTININNSLCTKIGSSQP</sequence>
<dbReference type="Gene3D" id="3.10.28.10">
    <property type="entry name" value="Homing endonucleases"/>
    <property type="match status" value="2"/>
</dbReference>
<dbReference type="GO" id="GO:0004519">
    <property type="term" value="F:endonuclease activity"/>
    <property type="evidence" value="ECO:0007669"/>
    <property type="project" value="UniProtKB-KW"/>
</dbReference>
<dbReference type="InterPro" id="IPR027434">
    <property type="entry name" value="Homing_endonucl"/>
</dbReference>
<evidence type="ECO:0000259" key="3">
    <source>
        <dbReference type="Pfam" id="PF00961"/>
    </source>
</evidence>
<dbReference type="GO" id="GO:0005739">
    <property type="term" value="C:mitochondrion"/>
    <property type="evidence" value="ECO:0007669"/>
    <property type="project" value="UniProtKB-ARBA"/>
</dbReference>
<dbReference type="PANTHER" id="PTHR36181">
    <property type="entry name" value="INTRON-ENCODED ENDONUCLEASE AI3-RELATED"/>
    <property type="match status" value="1"/>
</dbReference>
<dbReference type="InterPro" id="IPR051289">
    <property type="entry name" value="LAGLIDADG_Endonuclease"/>
</dbReference>
<feature type="compositionally biased region" description="Polar residues" evidence="1">
    <location>
        <begin position="58"/>
        <end position="69"/>
    </location>
</feature>
<dbReference type="Pfam" id="PF00961">
    <property type="entry name" value="LAGLIDADG_1"/>
    <property type="match status" value="1"/>
</dbReference>
<keyword evidence="4" id="KW-0378">Hydrolase</keyword>
<reference evidence="4" key="1">
    <citation type="journal article" date="2018" name="BMC Evol. Biol.">
        <title>The linear mitochondrial genome of the quarantine chytrid Synchytrium endobioticum; insights into the evolution and recent history of an obligate biotrophic plant pathogen.</title>
        <authorList>
            <person name="van de Vossenberg B.T.L.H."/>
            <person name="Brankovics B."/>
            <person name="Nguyen H.D.T."/>
            <person name="van Gent-Pelzer M.P.E."/>
            <person name="Smith D."/>
            <person name="Dadej K."/>
            <person name="Przetakiewicz J."/>
            <person name="Kreuze J.F."/>
            <person name="Boerma M."/>
            <person name="van Leeuwen G.C.M."/>
            <person name="Andre Levesque C."/>
            <person name="van der Lee T.A.J."/>
        </authorList>
    </citation>
    <scope>NUCLEOTIDE SEQUENCE</scope>
    <source>
        <strain evidence="4">CBS 809.83</strain>
    </source>
</reference>
<organism evidence="4">
    <name type="scientific">Powellomyces hirtus</name>
    <dbReference type="NCBI Taxonomy" id="109895"/>
    <lineage>
        <taxon>Eukaryota</taxon>
        <taxon>Fungi</taxon>
        <taxon>Fungi incertae sedis</taxon>
        <taxon>Chytridiomycota</taxon>
        <taxon>Chytridiomycota incertae sedis</taxon>
        <taxon>Chytridiomycetes</taxon>
        <taxon>Spizellomycetales</taxon>
        <taxon>Powellomycetaceae</taxon>
        <taxon>Powellomyces</taxon>
    </lineage>
</organism>
<dbReference type="InterPro" id="IPR004860">
    <property type="entry name" value="LAGLIDADG_dom"/>
</dbReference>
<accession>A0A4P8NWM3</accession>
<keyword evidence="4" id="KW-0496">Mitochondrion</keyword>
<dbReference type="PANTHER" id="PTHR36181:SF4">
    <property type="entry name" value="LAGLIDADG ENDONUCLEASE"/>
    <property type="match status" value="1"/>
</dbReference>
<feature type="signal peptide" evidence="2">
    <location>
        <begin position="1"/>
        <end position="20"/>
    </location>
</feature>
<name>A0A4P8NWM3_9FUNG</name>
<keyword evidence="4" id="KW-0255">Endonuclease</keyword>